<comment type="similarity">
    <text evidence="1">Belongs to the universal ribosomal protein uS17 family.</text>
</comment>
<dbReference type="InterPro" id="IPR000266">
    <property type="entry name" value="Ribosomal_uS17"/>
</dbReference>
<dbReference type="GO" id="GO:0003735">
    <property type="term" value="F:structural constituent of ribosome"/>
    <property type="evidence" value="ECO:0007669"/>
    <property type="project" value="InterPro"/>
</dbReference>
<dbReference type="InterPro" id="IPR012340">
    <property type="entry name" value="NA-bd_OB-fold"/>
</dbReference>
<dbReference type="GO" id="GO:1990904">
    <property type="term" value="C:ribonucleoprotein complex"/>
    <property type="evidence" value="ECO:0007669"/>
    <property type="project" value="UniProtKB-KW"/>
</dbReference>
<accession>A0AAD9MMF5</accession>
<dbReference type="EMBL" id="JASFZW010000008">
    <property type="protein sequence ID" value="KAK2076846.1"/>
    <property type="molecule type" value="Genomic_DNA"/>
</dbReference>
<sequence>MPPQVLSNRMHKSILVGVDRIVKIPKYNKEIRRTTKLMVRRKCWEVTDILHRAKVYDAESATRGAVEKLREASDRGFAASAV</sequence>
<keyword evidence="5" id="KW-1185">Reference proteome</keyword>
<dbReference type="GO" id="GO:0006412">
    <property type="term" value="P:translation"/>
    <property type="evidence" value="ECO:0007669"/>
    <property type="project" value="InterPro"/>
</dbReference>
<dbReference type="GO" id="GO:0005840">
    <property type="term" value="C:ribosome"/>
    <property type="evidence" value="ECO:0007669"/>
    <property type="project" value="UniProtKB-KW"/>
</dbReference>
<name>A0AAD9MMF5_PROWI</name>
<evidence type="ECO:0000256" key="2">
    <source>
        <dbReference type="ARBA" id="ARBA00022980"/>
    </source>
</evidence>
<proteinExistence type="inferred from homology"/>
<evidence type="ECO:0000256" key="1">
    <source>
        <dbReference type="ARBA" id="ARBA00010254"/>
    </source>
</evidence>
<dbReference type="SUPFAM" id="SSF50249">
    <property type="entry name" value="Nucleic acid-binding proteins"/>
    <property type="match status" value="1"/>
</dbReference>
<dbReference type="AlphaFoldDB" id="A0AAD9MMF5"/>
<evidence type="ECO:0000313" key="4">
    <source>
        <dbReference type="EMBL" id="KAK2076846.1"/>
    </source>
</evidence>
<dbReference type="Proteomes" id="UP001255856">
    <property type="component" value="Unassembled WGS sequence"/>
</dbReference>
<comment type="caution">
    <text evidence="4">The sequence shown here is derived from an EMBL/GenBank/DDBJ whole genome shotgun (WGS) entry which is preliminary data.</text>
</comment>
<dbReference type="Pfam" id="PF00366">
    <property type="entry name" value="Ribosomal_S17"/>
    <property type="match status" value="1"/>
</dbReference>
<organism evidence="4 5">
    <name type="scientific">Prototheca wickerhamii</name>
    <dbReference type="NCBI Taxonomy" id="3111"/>
    <lineage>
        <taxon>Eukaryota</taxon>
        <taxon>Viridiplantae</taxon>
        <taxon>Chlorophyta</taxon>
        <taxon>core chlorophytes</taxon>
        <taxon>Trebouxiophyceae</taxon>
        <taxon>Chlorellales</taxon>
        <taxon>Chlorellaceae</taxon>
        <taxon>Prototheca</taxon>
    </lineage>
</organism>
<evidence type="ECO:0000256" key="3">
    <source>
        <dbReference type="ARBA" id="ARBA00023274"/>
    </source>
</evidence>
<evidence type="ECO:0000313" key="5">
    <source>
        <dbReference type="Proteomes" id="UP001255856"/>
    </source>
</evidence>
<protein>
    <submittedName>
        <fullName evidence="4">Uncharacterized protein</fullName>
    </submittedName>
</protein>
<keyword evidence="2" id="KW-0689">Ribosomal protein</keyword>
<gene>
    <name evidence="4" type="ORF">QBZ16_005073</name>
</gene>
<reference evidence="4" key="1">
    <citation type="submission" date="2021-01" db="EMBL/GenBank/DDBJ databases">
        <authorList>
            <person name="Eckstrom K.M.E."/>
        </authorList>
    </citation>
    <scope>NUCLEOTIDE SEQUENCE</scope>
    <source>
        <strain evidence="4">UVCC 0001</strain>
    </source>
</reference>
<dbReference type="Gene3D" id="2.40.50.140">
    <property type="entry name" value="Nucleic acid-binding proteins"/>
    <property type="match status" value="1"/>
</dbReference>
<keyword evidence="3" id="KW-0687">Ribonucleoprotein</keyword>